<feature type="transmembrane region" description="Helical" evidence="7">
    <location>
        <begin position="132"/>
        <end position="154"/>
    </location>
</feature>
<evidence type="ECO:0000313" key="9">
    <source>
        <dbReference type="EMBL" id="KAK4212041.1"/>
    </source>
</evidence>
<dbReference type="PANTHER" id="PTHR33048:SF47">
    <property type="entry name" value="INTEGRAL MEMBRANE PROTEIN-RELATED"/>
    <property type="match status" value="1"/>
</dbReference>
<keyword evidence="2 7" id="KW-0812">Transmembrane</keyword>
<evidence type="ECO:0000256" key="3">
    <source>
        <dbReference type="ARBA" id="ARBA00022989"/>
    </source>
</evidence>
<sequence>MSGLFTQPPVDPDAPGIGRTTLVTTWVFTSLAIVAVTIRFWLRKKFFNCNCDDWIMLAAVGIQIVYQAFITLSVNWGAGKAFENITLEQFMEMQKWQFFAITPAQIVSVVARVSIVILLSRIFGVTRQWFKWFLIGLTTLQGIVGTLGLVFLWVEKMPVSTHWNPMLVPTWLVDQRVNQYMSTGLQFLFAFSDLAYVILPVLFIYKVQMPRTRKIGLIILLGLSVLTAGACIAKIAVILLGLTNQLPTSFGPDFGGIVFLTSSIEQSMVIIMGCIPTMGPLAKIQYAAAFTAIGDSIISLMGSRRGSQRGSGNRSSMYRDDVELGQQAGSTSKIRASDEASGHSGGADSVPSKKEAPSPGVSDKFCPGIEEYSVTAEAQESNHSSVPGRGTGAGFIRRDDTFGVTYDRNSGSR</sequence>
<comment type="similarity">
    <text evidence="5">Belongs to the SAT4 family.</text>
</comment>
<evidence type="ECO:0000313" key="10">
    <source>
        <dbReference type="Proteomes" id="UP001301769"/>
    </source>
</evidence>
<dbReference type="Proteomes" id="UP001301769">
    <property type="component" value="Unassembled WGS sequence"/>
</dbReference>
<dbReference type="Pfam" id="PF20684">
    <property type="entry name" value="Fung_rhodopsin"/>
    <property type="match status" value="1"/>
</dbReference>
<evidence type="ECO:0000256" key="5">
    <source>
        <dbReference type="ARBA" id="ARBA00038359"/>
    </source>
</evidence>
<evidence type="ECO:0000256" key="6">
    <source>
        <dbReference type="SAM" id="MobiDB-lite"/>
    </source>
</evidence>
<feature type="region of interest" description="Disordered" evidence="6">
    <location>
        <begin position="327"/>
        <end position="413"/>
    </location>
</feature>
<feature type="transmembrane region" description="Helical" evidence="7">
    <location>
        <begin position="20"/>
        <end position="42"/>
    </location>
</feature>
<keyword evidence="3 7" id="KW-1133">Transmembrane helix</keyword>
<name>A0AAN6Y627_9PEZI</name>
<feature type="transmembrane region" description="Helical" evidence="7">
    <location>
        <begin position="254"/>
        <end position="275"/>
    </location>
</feature>
<evidence type="ECO:0000256" key="1">
    <source>
        <dbReference type="ARBA" id="ARBA00004141"/>
    </source>
</evidence>
<feature type="transmembrane region" description="Helical" evidence="7">
    <location>
        <begin position="54"/>
        <end position="76"/>
    </location>
</feature>
<feature type="transmembrane region" description="Helical" evidence="7">
    <location>
        <begin position="96"/>
        <end position="120"/>
    </location>
</feature>
<evidence type="ECO:0000256" key="2">
    <source>
        <dbReference type="ARBA" id="ARBA00022692"/>
    </source>
</evidence>
<keyword evidence="10" id="KW-1185">Reference proteome</keyword>
<evidence type="ECO:0000256" key="7">
    <source>
        <dbReference type="SAM" id="Phobius"/>
    </source>
</evidence>
<feature type="domain" description="Rhodopsin" evidence="8">
    <location>
        <begin position="38"/>
        <end position="282"/>
    </location>
</feature>
<dbReference type="PANTHER" id="PTHR33048">
    <property type="entry name" value="PTH11-LIKE INTEGRAL MEMBRANE PROTEIN (AFU_ORTHOLOGUE AFUA_5G11245)"/>
    <property type="match status" value="1"/>
</dbReference>
<dbReference type="InterPro" id="IPR052337">
    <property type="entry name" value="SAT4-like"/>
</dbReference>
<dbReference type="AlphaFoldDB" id="A0AAN6Y627"/>
<reference evidence="9" key="1">
    <citation type="journal article" date="2023" name="Mol. Phylogenet. Evol.">
        <title>Genome-scale phylogeny and comparative genomics of the fungal order Sordariales.</title>
        <authorList>
            <person name="Hensen N."/>
            <person name="Bonometti L."/>
            <person name="Westerberg I."/>
            <person name="Brannstrom I.O."/>
            <person name="Guillou S."/>
            <person name="Cros-Aarteil S."/>
            <person name="Calhoun S."/>
            <person name="Haridas S."/>
            <person name="Kuo A."/>
            <person name="Mondo S."/>
            <person name="Pangilinan J."/>
            <person name="Riley R."/>
            <person name="LaButti K."/>
            <person name="Andreopoulos B."/>
            <person name="Lipzen A."/>
            <person name="Chen C."/>
            <person name="Yan M."/>
            <person name="Daum C."/>
            <person name="Ng V."/>
            <person name="Clum A."/>
            <person name="Steindorff A."/>
            <person name="Ohm R.A."/>
            <person name="Martin F."/>
            <person name="Silar P."/>
            <person name="Natvig D.O."/>
            <person name="Lalanne C."/>
            <person name="Gautier V."/>
            <person name="Ament-Velasquez S.L."/>
            <person name="Kruys A."/>
            <person name="Hutchinson M.I."/>
            <person name="Powell A.J."/>
            <person name="Barry K."/>
            <person name="Miller A.N."/>
            <person name="Grigoriev I.V."/>
            <person name="Debuchy R."/>
            <person name="Gladieux P."/>
            <person name="Hiltunen Thoren M."/>
            <person name="Johannesson H."/>
        </authorList>
    </citation>
    <scope>NUCLEOTIDE SEQUENCE</scope>
    <source>
        <strain evidence="9">PSN293</strain>
    </source>
</reference>
<evidence type="ECO:0000259" key="8">
    <source>
        <dbReference type="Pfam" id="PF20684"/>
    </source>
</evidence>
<protein>
    <recommendedName>
        <fullName evidence="8">Rhodopsin domain-containing protein</fullName>
    </recommendedName>
</protein>
<dbReference type="InterPro" id="IPR049326">
    <property type="entry name" value="Rhodopsin_dom_fungi"/>
</dbReference>
<feature type="transmembrane region" description="Helical" evidence="7">
    <location>
        <begin position="185"/>
        <end position="205"/>
    </location>
</feature>
<dbReference type="GO" id="GO:0016020">
    <property type="term" value="C:membrane"/>
    <property type="evidence" value="ECO:0007669"/>
    <property type="project" value="UniProtKB-SubCell"/>
</dbReference>
<comment type="caution">
    <text evidence="9">The sequence shown here is derived from an EMBL/GenBank/DDBJ whole genome shotgun (WGS) entry which is preliminary data.</text>
</comment>
<dbReference type="EMBL" id="MU858135">
    <property type="protein sequence ID" value="KAK4212041.1"/>
    <property type="molecule type" value="Genomic_DNA"/>
</dbReference>
<proteinExistence type="inferred from homology"/>
<gene>
    <name evidence="9" type="ORF">QBC37DRAFT_389125</name>
</gene>
<reference evidence="9" key="2">
    <citation type="submission" date="2023-05" db="EMBL/GenBank/DDBJ databases">
        <authorList>
            <consortium name="Lawrence Berkeley National Laboratory"/>
            <person name="Steindorff A."/>
            <person name="Hensen N."/>
            <person name="Bonometti L."/>
            <person name="Westerberg I."/>
            <person name="Brannstrom I.O."/>
            <person name="Guillou S."/>
            <person name="Cros-Aarteil S."/>
            <person name="Calhoun S."/>
            <person name="Haridas S."/>
            <person name="Kuo A."/>
            <person name="Mondo S."/>
            <person name="Pangilinan J."/>
            <person name="Riley R."/>
            <person name="Labutti K."/>
            <person name="Andreopoulos B."/>
            <person name="Lipzen A."/>
            <person name="Chen C."/>
            <person name="Yanf M."/>
            <person name="Daum C."/>
            <person name="Ng V."/>
            <person name="Clum A."/>
            <person name="Ohm R."/>
            <person name="Martin F."/>
            <person name="Silar P."/>
            <person name="Natvig D."/>
            <person name="Lalanne C."/>
            <person name="Gautier V."/>
            <person name="Ament-Velasquez S.L."/>
            <person name="Kruys A."/>
            <person name="Hutchinson M.I."/>
            <person name="Powell A.J."/>
            <person name="Barry K."/>
            <person name="Miller A.N."/>
            <person name="Grigoriev I.V."/>
            <person name="Debuchy R."/>
            <person name="Gladieux P."/>
            <person name="Thoren M.H."/>
            <person name="Johannesson H."/>
        </authorList>
    </citation>
    <scope>NUCLEOTIDE SEQUENCE</scope>
    <source>
        <strain evidence="9">PSN293</strain>
    </source>
</reference>
<keyword evidence="4 7" id="KW-0472">Membrane</keyword>
<organism evidence="9 10">
    <name type="scientific">Rhypophila decipiens</name>
    <dbReference type="NCBI Taxonomy" id="261697"/>
    <lineage>
        <taxon>Eukaryota</taxon>
        <taxon>Fungi</taxon>
        <taxon>Dikarya</taxon>
        <taxon>Ascomycota</taxon>
        <taxon>Pezizomycotina</taxon>
        <taxon>Sordariomycetes</taxon>
        <taxon>Sordariomycetidae</taxon>
        <taxon>Sordariales</taxon>
        <taxon>Naviculisporaceae</taxon>
        <taxon>Rhypophila</taxon>
    </lineage>
</organism>
<feature type="transmembrane region" description="Helical" evidence="7">
    <location>
        <begin position="217"/>
        <end position="242"/>
    </location>
</feature>
<evidence type="ECO:0000256" key="4">
    <source>
        <dbReference type="ARBA" id="ARBA00023136"/>
    </source>
</evidence>
<comment type="subcellular location">
    <subcellularLocation>
        <location evidence="1">Membrane</location>
        <topology evidence="1">Multi-pass membrane protein</topology>
    </subcellularLocation>
</comment>
<feature type="compositionally biased region" description="Polar residues" evidence="6">
    <location>
        <begin position="376"/>
        <end position="385"/>
    </location>
</feature>
<accession>A0AAN6Y627</accession>